<dbReference type="RefSeq" id="WP_244181421.1">
    <property type="nucleotide sequence ID" value="NZ_CP193910.1"/>
</dbReference>
<dbReference type="AlphaFoldDB" id="A0A2V2BFS0"/>
<proteinExistence type="predicted"/>
<evidence type="ECO:0000313" key="1">
    <source>
        <dbReference type="EMBL" id="PWK96154.1"/>
    </source>
</evidence>
<protein>
    <recommendedName>
        <fullName evidence="3">Transposase</fullName>
    </recommendedName>
</protein>
<name>A0A2V2BFS0_9GAMM</name>
<dbReference type="EMBL" id="QGHF01000006">
    <property type="protein sequence ID" value="PWK96154.1"/>
    <property type="molecule type" value="Genomic_DNA"/>
</dbReference>
<dbReference type="Proteomes" id="UP000245981">
    <property type="component" value="Unassembled WGS sequence"/>
</dbReference>
<comment type="caution">
    <text evidence="1">The sequence shown here is derived from an EMBL/GenBank/DDBJ whole genome shotgun (WGS) entry which is preliminary data.</text>
</comment>
<organism evidence="1 2">
    <name type="scientific">Pantoea allii</name>
    <dbReference type="NCBI Taxonomy" id="574096"/>
    <lineage>
        <taxon>Bacteria</taxon>
        <taxon>Pseudomonadati</taxon>
        <taxon>Pseudomonadota</taxon>
        <taxon>Gammaproteobacteria</taxon>
        <taxon>Enterobacterales</taxon>
        <taxon>Erwiniaceae</taxon>
        <taxon>Pantoea</taxon>
    </lineage>
</organism>
<evidence type="ECO:0000313" key="2">
    <source>
        <dbReference type="Proteomes" id="UP000245981"/>
    </source>
</evidence>
<reference evidence="1 2" key="1">
    <citation type="submission" date="2018-05" db="EMBL/GenBank/DDBJ databases">
        <title>Genomic Encyclopedia of Type Strains, Phase IV (KMG-V): Genome sequencing to study the core and pangenomes of soil and plant-associated prokaryotes.</title>
        <authorList>
            <person name="Whitman W."/>
        </authorList>
    </citation>
    <scope>NUCLEOTIDE SEQUENCE [LARGE SCALE GENOMIC DNA]</scope>
    <source>
        <strain evidence="1 2">PNA 200-10</strain>
    </source>
</reference>
<gene>
    <name evidence="1" type="ORF">C7431_10675</name>
</gene>
<accession>A0A2V2BFS0</accession>
<sequence length="60" mass="6789">MNMKTVIGIDIAKKSFDVCISENSDTFHFENSAKGFDELLNLDSVRKQQVSLLLLKQRDG</sequence>
<evidence type="ECO:0008006" key="3">
    <source>
        <dbReference type="Google" id="ProtNLM"/>
    </source>
</evidence>